<dbReference type="AlphaFoldDB" id="A0AAF0U5B5"/>
<dbReference type="Proteomes" id="UP001234989">
    <property type="component" value="Chromosome 7"/>
</dbReference>
<feature type="region of interest" description="Disordered" evidence="1">
    <location>
        <begin position="991"/>
        <end position="1014"/>
    </location>
</feature>
<feature type="region of interest" description="Disordered" evidence="1">
    <location>
        <begin position="240"/>
        <end position="269"/>
    </location>
</feature>
<evidence type="ECO:0000313" key="3">
    <source>
        <dbReference type="Proteomes" id="UP001234989"/>
    </source>
</evidence>
<feature type="compositionally biased region" description="Basic and acidic residues" evidence="1">
    <location>
        <begin position="255"/>
        <end position="269"/>
    </location>
</feature>
<evidence type="ECO:0000256" key="1">
    <source>
        <dbReference type="SAM" id="MobiDB-lite"/>
    </source>
</evidence>
<name>A0AAF0U5B5_SOLVR</name>
<keyword evidence="3" id="KW-1185">Reference proteome</keyword>
<feature type="region of interest" description="Disordered" evidence="1">
    <location>
        <begin position="118"/>
        <end position="139"/>
    </location>
</feature>
<dbReference type="PANTHER" id="PTHR36892">
    <property type="entry name" value="OS01G0201800 PROTEIN"/>
    <property type="match status" value="1"/>
</dbReference>
<evidence type="ECO:0000313" key="2">
    <source>
        <dbReference type="EMBL" id="WMV39476.1"/>
    </source>
</evidence>
<feature type="region of interest" description="Disordered" evidence="1">
    <location>
        <begin position="595"/>
        <end position="623"/>
    </location>
</feature>
<sequence>MFVNDFCCLQVEEKMPAVSIDGFSIREYTAKTRSVDVVKCWPFDESTKEDHVRAMLPPITVKKFSWWLDVLESEDSDDVVPVRTIGTGRKVKCVKGKTRVQKKRSIVDIFAVAPQVERTDGDGDYYDDDEEDGDEEDDDNCAVVNEGKKDFSDRNVNAIRIRKSKRRITMKKKKTIASKLKEVKKTMKKDRRFKQRKNVNSRCLDLLIRKKERFDKLKVPNSFSKPSCSQHRKKCEKDMEDISPTYGKKPQRKHLISEKKPKGLTDSKFSADDQKMMNSVCSNLKKRTKQFPVENSSGGILSGPNEANFCSNQQGDRHVISDDATERGEVLSLVEEKGINKHILRTTESELTVQPGSPKRSAMPSTADAPGLLRHNIGTKDNSSECSDVFNQVSEGNDNLKLFGRGSGVASHSSQYFCNPGSLHVSQQMYNHQKNDQIVGSLINACGASERSHDKLRGSPPEVTGVCSVHSVKAYPQHSSAYENVNRKPISLPETIVGNCSGHFMQYQPLPQICHQGLMCKICSFPEWKQRESMHGEKGIEKDYVRLPLNSQGELIDLNSNSKGKLTQLPSSRRIAGSSGGLAVSNVSHSNMDNISDARGWDKRAPSTDQLKRSSADDSMEWSPTFPVPSRLGIYEYDAGRTNVELDPLKQNKESITPFELDCSVSNLSNHRSKLNDQAKQLETSRSKQYGNSDDVSLVVTPSKMRLMGKEFTVDRRDFHAPLDKRIWTDKQIIAEKFSAETYNYSSVVTNHDQQNLTVHPVLGTLKGMVACSPSIQINQAIPRPQVCPPHFSRQIDSVQQNCLGAIKQIPFSLYNQKPNFEEPFPGGYKSFTISPYGPVPTLMHHYSSQSGGSSSLDLNSTSCAINFPYLRPDSGRNFRPSWSQFSTESTPWFSDAKQKKLLMDFHELYSTSDRKNYYCSSIAGDSRQIDPSVYLASERFCSFTQRPQHALENPVSPPSLANYSPMPLQIGSGVNTGTYKRHGDVTKITSTPCLRDLGDSRKSKKRPLSTSDNRTNVAEIPNFWFREDPYVVSAPLKSYSNFEGQYSCRKGIESGSVKGMSNSIESGQSGTTEARLGSFKDEDTLKFECTLGSGPIKLTAGAKHVLKPCLYNDQTNFSPAHSTIQFDASAAGSTTQETEQSTKIYKF</sequence>
<feature type="region of interest" description="Disordered" evidence="1">
    <location>
        <begin position="352"/>
        <end position="384"/>
    </location>
</feature>
<reference evidence="2" key="1">
    <citation type="submission" date="2023-08" db="EMBL/GenBank/DDBJ databases">
        <title>A de novo genome assembly of Solanum verrucosum Schlechtendal, a Mexican diploid species geographically isolated from the other diploid A-genome species in potato relatives.</title>
        <authorList>
            <person name="Hosaka K."/>
        </authorList>
    </citation>
    <scope>NUCLEOTIDE SEQUENCE</scope>
    <source>
        <tissue evidence="2">Young leaves</tissue>
    </source>
</reference>
<accession>A0AAF0U5B5</accession>
<gene>
    <name evidence="2" type="ORF">MTR67_032861</name>
</gene>
<dbReference type="PANTHER" id="PTHR36892:SF1">
    <property type="entry name" value="OS05G0518200 PROTEIN"/>
    <property type="match status" value="1"/>
</dbReference>
<organism evidence="2 3">
    <name type="scientific">Solanum verrucosum</name>
    <dbReference type="NCBI Taxonomy" id="315347"/>
    <lineage>
        <taxon>Eukaryota</taxon>
        <taxon>Viridiplantae</taxon>
        <taxon>Streptophyta</taxon>
        <taxon>Embryophyta</taxon>
        <taxon>Tracheophyta</taxon>
        <taxon>Spermatophyta</taxon>
        <taxon>Magnoliopsida</taxon>
        <taxon>eudicotyledons</taxon>
        <taxon>Gunneridae</taxon>
        <taxon>Pentapetalae</taxon>
        <taxon>asterids</taxon>
        <taxon>lamiids</taxon>
        <taxon>Solanales</taxon>
        <taxon>Solanaceae</taxon>
        <taxon>Solanoideae</taxon>
        <taxon>Solaneae</taxon>
        <taxon>Solanum</taxon>
    </lineage>
</organism>
<feature type="compositionally biased region" description="Basic and acidic residues" evidence="1">
    <location>
        <begin position="599"/>
        <end position="616"/>
    </location>
</feature>
<protein>
    <submittedName>
        <fullName evidence="2">Uncharacterized protein</fullName>
    </submittedName>
</protein>
<proteinExistence type="predicted"/>
<dbReference type="EMBL" id="CP133618">
    <property type="protein sequence ID" value="WMV39476.1"/>
    <property type="molecule type" value="Genomic_DNA"/>
</dbReference>
<feature type="compositionally biased region" description="Acidic residues" evidence="1">
    <location>
        <begin position="122"/>
        <end position="139"/>
    </location>
</feature>